<organism evidence="2 3">
    <name type="scientific">Favolaschia claudopus</name>
    <dbReference type="NCBI Taxonomy" id="2862362"/>
    <lineage>
        <taxon>Eukaryota</taxon>
        <taxon>Fungi</taxon>
        <taxon>Dikarya</taxon>
        <taxon>Basidiomycota</taxon>
        <taxon>Agaricomycotina</taxon>
        <taxon>Agaricomycetes</taxon>
        <taxon>Agaricomycetidae</taxon>
        <taxon>Agaricales</taxon>
        <taxon>Marasmiineae</taxon>
        <taxon>Mycenaceae</taxon>
        <taxon>Favolaschia</taxon>
    </lineage>
</organism>
<feature type="compositionally biased region" description="Polar residues" evidence="1">
    <location>
        <begin position="171"/>
        <end position="181"/>
    </location>
</feature>
<name>A0AAW0BN97_9AGAR</name>
<dbReference type="Proteomes" id="UP001362999">
    <property type="component" value="Unassembled WGS sequence"/>
</dbReference>
<keyword evidence="3" id="KW-1185">Reference proteome</keyword>
<comment type="caution">
    <text evidence="2">The sequence shown here is derived from an EMBL/GenBank/DDBJ whole genome shotgun (WGS) entry which is preliminary data.</text>
</comment>
<reference evidence="2 3" key="1">
    <citation type="journal article" date="2024" name="J Genomics">
        <title>Draft genome sequencing and assembly of Favolaschia claudopus CIRM-BRFM 2984 isolated from oak limbs.</title>
        <authorList>
            <person name="Navarro D."/>
            <person name="Drula E."/>
            <person name="Chaduli D."/>
            <person name="Cazenave R."/>
            <person name="Ahrendt S."/>
            <person name="Wang J."/>
            <person name="Lipzen A."/>
            <person name="Daum C."/>
            <person name="Barry K."/>
            <person name="Grigoriev I.V."/>
            <person name="Favel A."/>
            <person name="Rosso M.N."/>
            <person name="Martin F."/>
        </authorList>
    </citation>
    <scope>NUCLEOTIDE SEQUENCE [LARGE SCALE GENOMIC DNA]</scope>
    <source>
        <strain evidence="2 3">CIRM-BRFM 2984</strain>
    </source>
</reference>
<evidence type="ECO:0000313" key="2">
    <source>
        <dbReference type="EMBL" id="KAK7026920.1"/>
    </source>
</evidence>
<sequence>MSDTNAYGSGEKSRVTIPGRAIPHTAGLFNVLSDHGFLQGFSAKFWETFVAINQHFGLLRLAFILLTVFGPFCNFSRHSSSPSLLSASILVSTVSLLQSRSTAKSPSTVWWPLLSSIYLRYPSNPRHRYLRPRSNRYHRTHMSHMRRDRMAKCGFVCQCGHSHPRRLPIRSMTSLPTSSTPDLGGDTDDGYSESGHWSDDDGYLSDDYKSPAEPNPCSNFPNNFPCNSLDLCVMRGGGNANDDNDHIEPGTPPQPIDLSSEDEDIDIRALNAARAAQFNNSNPDKFNSFLERIHGPHVIEL</sequence>
<gene>
    <name evidence="2" type="ORF">R3P38DRAFT_2777051</name>
</gene>
<proteinExistence type="predicted"/>
<evidence type="ECO:0000256" key="1">
    <source>
        <dbReference type="SAM" id="MobiDB-lite"/>
    </source>
</evidence>
<feature type="region of interest" description="Disordered" evidence="1">
    <location>
        <begin position="168"/>
        <end position="210"/>
    </location>
</feature>
<accession>A0AAW0BN97</accession>
<dbReference type="AlphaFoldDB" id="A0AAW0BN97"/>
<dbReference type="EMBL" id="JAWWNJ010000030">
    <property type="protein sequence ID" value="KAK7026920.1"/>
    <property type="molecule type" value="Genomic_DNA"/>
</dbReference>
<evidence type="ECO:0000313" key="3">
    <source>
        <dbReference type="Proteomes" id="UP001362999"/>
    </source>
</evidence>
<protein>
    <submittedName>
        <fullName evidence="2">Uncharacterized protein</fullName>
    </submittedName>
</protein>